<comment type="caution">
    <text evidence="1">The sequence shown here is derived from an EMBL/GenBank/DDBJ whole genome shotgun (WGS) entry which is preliminary data.</text>
</comment>
<sequence length="156" mass="17354">MSATEAFCAISSSGVHKFQDDAPCRESEAEVNDLLQWFSEIISSYKGYIENDVGSFSVHENSTGYFIGEVRRGEEGRKDFQRDVLPGLVYNTRDYNAIVIPNPSIYPKPTHPFLQLASGRMPHGVTSRFVSANSGCFVTTAQQITGWKHDASLEKL</sequence>
<dbReference type="EMBL" id="CAWUPB010000058">
    <property type="protein sequence ID" value="CAK7322995.1"/>
    <property type="molecule type" value="Genomic_DNA"/>
</dbReference>
<protein>
    <submittedName>
        <fullName evidence="1">Uncharacterized protein</fullName>
    </submittedName>
</protein>
<keyword evidence="2" id="KW-1185">Reference proteome</keyword>
<dbReference type="Proteomes" id="UP001314170">
    <property type="component" value="Unassembled WGS sequence"/>
</dbReference>
<evidence type="ECO:0000313" key="1">
    <source>
        <dbReference type="EMBL" id="CAK7322995.1"/>
    </source>
</evidence>
<dbReference type="AlphaFoldDB" id="A0AAV1QQF2"/>
<dbReference type="InterPro" id="IPR008581">
    <property type="entry name" value="DUF863_pln"/>
</dbReference>
<reference evidence="1 2" key="1">
    <citation type="submission" date="2024-01" db="EMBL/GenBank/DDBJ databases">
        <authorList>
            <person name="Waweru B."/>
        </authorList>
    </citation>
    <scope>NUCLEOTIDE SEQUENCE [LARGE SCALE GENOMIC DNA]</scope>
</reference>
<name>A0AAV1QQF2_9ROSI</name>
<gene>
    <name evidence="1" type="ORF">DCAF_LOCUS609</name>
</gene>
<proteinExistence type="predicted"/>
<dbReference type="Pfam" id="PF05904">
    <property type="entry name" value="DUF863"/>
    <property type="match status" value="1"/>
</dbReference>
<organism evidence="1 2">
    <name type="scientific">Dovyalis caffra</name>
    <dbReference type="NCBI Taxonomy" id="77055"/>
    <lineage>
        <taxon>Eukaryota</taxon>
        <taxon>Viridiplantae</taxon>
        <taxon>Streptophyta</taxon>
        <taxon>Embryophyta</taxon>
        <taxon>Tracheophyta</taxon>
        <taxon>Spermatophyta</taxon>
        <taxon>Magnoliopsida</taxon>
        <taxon>eudicotyledons</taxon>
        <taxon>Gunneridae</taxon>
        <taxon>Pentapetalae</taxon>
        <taxon>rosids</taxon>
        <taxon>fabids</taxon>
        <taxon>Malpighiales</taxon>
        <taxon>Salicaceae</taxon>
        <taxon>Flacourtieae</taxon>
        <taxon>Dovyalis</taxon>
    </lineage>
</organism>
<evidence type="ECO:0000313" key="2">
    <source>
        <dbReference type="Proteomes" id="UP001314170"/>
    </source>
</evidence>
<accession>A0AAV1QQF2</accession>